<dbReference type="InterPro" id="IPR028034">
    <property type="entry name" value="HU-CCDC81"/>
</dbReference>
<reference evidence="5 6" key="1">
    <citation type="submission" date="2019-02" db="EMBL/GenBank/DDBJ databases">
        <title>Opniocepnalus argus genome.</title>
        <authorList>
            <person name="Zhou C."/>
            <person name="Xiao S."/>
        </authorList>
    </citation>
    <scope>NUCLEOTIDE SEQUENCE [LARGE SCALE GENOMIC DNA]</scope>
    <source>
        <strain evidence="5">OARG1902GOOAL</strain>
        <tissue evidence="5">Muscle</tissue>
    </source>
</reference>
<evidence type="ECO:0000256" key="2">
    <source>
        <dbReference type="SAM" id="MobiDB-lite"/>
    </source>
</evidence>
<dbReference type="PANTHER" id="PTHR14362">
    <property type="entry name" value="COILED-COIL DOMAIN-CONTAINING PROTEIN 81"/>
    <property type="match status" value="1"/>
</dbReference>
<evidence type="ECO:0000313" key="5">
    <source>
        <dbReference type="EMBL" id="KAF3686601.1"/>
    </source>
</evidence>
<organism evidence="5 6">
    <name type="scientific">Channa argus</name>
    <name type="common">Northern snakehead</name>
    <name type="synonym">Ophicephalus argus</name>
    <dbReference type="NCBI Taxonomy" id="215402"/>
    <lineage>
        <taxon>Eukaryota</taxon>
        <taxon>Metazoa</taxon>
        <taxon>Chordata</taxon>
        <taxon>Craniata</taxon>
        <taxon>Vertebrata</taxon>
        <taxon>Euteleostomi</taxon>
        <taxon>Actinopterygii</taxon>
        <taxon>Neopterygii</taxon>
        <taxon>Teleostei</taxon>
        <taxon>Neoteleostei</taxon>
        <taxon>Acanthomorphata</taxon>
        <taxon>Anabantaria</taxon>
        <taxon>Anabantiformes</taxon>
        <taxon>Channoidei</taxon>
        <taxon>Channidae</taxon>
        <taxon>Channa</taxon>
    </lineage>
</organism>
<feature type="coiled-coil region" evidence="1">
    <location>
        <begin position="342"/>
        <end position="390"/>
    </location>
</feature>
<keyword evidence="1" id="KW-0175">Coiled coil</keyword>
<dbReference type="AlphaFoldDB" id="A0A6G1P8I7"/>
<dbReference type="InterPro" id="IPR040673">
    <property type="entry name" value="CCDC81_HU_dom_2"/>
</dbReference>
<protein>
    <submittedName>
        <fullName evidence="5">Coiled-coil domain-containing protein 81</fullName>
    </submittedName>
</protein>
<dbReference type="PANTHER" id="PTHR14362:SF2">
    <property type="entry name" value="COILED-COIL DOMAIN-CONTAINING PROTEIN 81"/>
    <property type="match status" value="1"/>
</dbReference>
<feature type="domain" description="CCDC81 HU" evidence="3">
    <location>
        <begin position="7"/>
        <end position="91"/>
    </location>
</feature>
<feature type="coiled-coil region" evidence="1">
    <location>
        <begin position="507"/>
        <end position="537"/>
    </location>
</feature>
<gene>
    <name evidence="5" type="ORF">EXN66_Car002273</name>
</gene>
<evidence type="ECO:0000313" key="6">
    <source>
        <dbReference type="Proteomes" id="UP000503349"/>
    </source>
</evidence>
<feature type="compositionally biased region" description="Polar residues" evidence="2">
    <location>
        <begin position="201"/>
        <end position="219"/>
    </location>
</feature>
<dbReference type="Proteomes" id="UP000503349">
    <property type="component" value="Chromosome 2"/>
</dbReference>
<dbReference type="EMBL" id="CM015713">
    <property type="protein sequence ID" value="KAF3686601.1"/>
    <property type="molecule type" value="Genomic_DNA"/>
</dbReference>
<reference evidence="6" key="2">
    <citation type="submission" date="2019-02" db="EMBL/GenBank/DDBJ databases">
        <title>Opniocepnalus argus Var Kimnra genome.</title>
        <authorList>
            <person name="Zhou C."/>
            <person name="Xiao S."/>
        </authorList>
    </citation>
    <scope>NUCLEOTIDE SEQUENCE [LARGE SCALE GENOMIC DNA]</scope>
</reference>
<sequence length="624" mass="71571">MKDILRLVSEMDRRTLPTLCQLSENDIDSIWADVSAFIERQMFLHKGVHLAGLGTFTFSQEKLDIGNKFIMIQRPEFLLAGKLTQSLGLKQARPLAAATHLPVVQLNFAAVSQETPYSRDTVEGCIRETLRLLFTALASEQNVFVTFVGIGVLSFKNNKVQMKFNRDFINAMDGSGRLLLAFNKRPGSSISLLSGGLSRLQRPQTANPTTLPTVCSPQPDNKAEDKDGWCLSPATDQRIEGEVPKQREPKSLQTLQTTKMKAVGLSRDLNPEPPVEATDKYYTDRQAHTLWRSSVYSAQSCVCRTTNSLLPPEVSPKLREPRVSVSCSGHTRAGQELCYLCMQRAQRNVPLYLKEQQKAEEKAQEKLLLLKEQQKDKQYMEKEQARLNKQREQGKQVATFNLQKSEKREKTPQYPTSFIFLARPITPSRRIQQHSYMKDLQSQIERQEQHEARDQKNRLLIERLDQHELVSTSERPCYQTTSGSQGGLYYVLFYGNCTTKLFQANFNAATQRKNQELHNHQAQLEKEREMLKQSKLELILDNINHYKKKQDIGKSLGDEWSLGMHLKHQREDEERRFLRSAGQLLVDKLTQYKCCAQCKRRTTNCGETNIWKDSQYLSGSQFMI</sequence>
<feature type="region of interest" description="Disordered" evidence="2">
    <location>
        <begin position="201"/>
        <end position="229"/>
    </location>
</feature>
<accession>A0A6G1P8I7</accession>
<name>A0A6G1P8I7_CHAAH</name>
<dbReference type="Pfam" id="PF18289">
    <property type="entry name" value="HU-CCDC81_euk_2"/>
    <property type="match status" value="1"/>
</dbReference>
<evidence type="ECO:0000259" key="4">
    <source>
        <dbReference type="Pfam" id="PF18289"/>
    </source>
</evidence>
<feature type="domain" description="CCDC81 HU" evidence="4">
    <location>
        <begin position="102"/>
        <end position="176"/>
    </location>
</feature>
<dbReference type="Pfam" id="PF14908">
    <property type="entry name" value="HU-CCDC81_euk_1"/>
    <property type="match status" value="1"/>
</dbReference>
<evidence type="ECO:0000259" key="3">
    <source>
        <dbReference type="Pfam" id="PF14908"/>
    </source>
</evidence>
<dbReference type="GO" id="GO:0005815">
    <property type="term" value="C:microtubule organizing center"/>
    <property type="evidence" value="ECO:0007669"/>
    <property type="project" value="TreeGrafter"/>
</dbReference>
<dbReference type="InterPro" id="IPR026295">
    <property type="entry name" value="CCD81"/>
</dbReference>
<proteinExistence type="predicted"/>
<keyword evidence="6" id="KW-1185">Reference proteome</keyword>
<evidence type="ECO:0000256" key="1">
    <source>
        <dbReference type="SAM" id="Coils"/>
    </source>
</evidence>